<dbReference type="PATRIC" id="fig|710421.3.peg.1436"/>
<evidence type="ECO:0000313" key="2">
    <source>
        <dbReference type="EMBL" id="AFM16237.1"/>
    </source>
</evidence>
<evidence type="ECO:0008006" key="4">
    <source>
        <dbReference type="Google" id="ProtNLM"/>
    </source>
</evidence>
<keyword evidence="1" id="KW-0732">Signal</keyword>
<feature type="signal peptide" evidence="1">
    <location>
        <begin position="1"/>
        <end position="21"/>
    </location>
</feature>
<dbReference type="Proteomes" id="UP000006057">
    <property type="component" value="Chromosome"/>
</dbReference>
<accession>I4BG30</accession>
<gene>
    <name evidence="2" type="ordered locus">Mycch_1436</name>
</gene>
<keyword evidence="3" id="KW-1185">Reference proteome</keyword>
<dbReference type="EMBL" id="CP003053">
    <property type="protein sequence ID" value="AFM16237.1"/>
    <property type="molecule type" value="Genomic_DNA"/>
</dbReference>
<evidence type="ECO:0000313" key="3">
    <source>
        <dbReference type="Proteomes" id="UP000006057"/>
    </source>
</evidence>
<organism evidence="2 3">
    <name type="scientific">Mycolicibacterium chubuense (strain NBB4)</name>
    <name type="common">Mycobacterium chubuense</name>
    <dbReference type="NCBI Taxonomy" id="710421"/>
    <lineage>
        <taxon>Bacteria</taxon>
        <taxon>Bacillati</taxon>
        <taxon>Actinomycetota</taxon>
        <taxon>Actinomycetes</taxon>
        <taxon>Mycobacteriales</taxon>
        <taxon>Mycobacteriaceae</taxon>
        <taxon>Mycolicibacterium</taxon>
    </lineage>
</organism>
<proteinExistence type="predicted"/>
<dbReference type="STRING" id="710421.Mycch_1436"/>
<dbReference type="HOGENOM" id="CLU_135576_0_0_11"/>
<sequence length="169" mass="17995" precursor="true">MNIGQFALAAAVLLFVSSASAAAEPPELKGSLNGTFRAQSNGDFAKSNEMFYDEQTVIATWTITSTCSNPTDCTGTVTSDQGWSAPIYKMSGLWNIKHPVPRWEPCPDGSAADGLQHYRFYAVDAHTGQADNSQSDLFAGLDETLGPSGACGVSKPLLISLPFKLTRIS</sequence>
<dbReference type="eggNOG" id="ENOG5031G6N">
    <property type="taxonomic scope" value="Bacteria"/>
</dbReference>
<dbReference type="RefSeq" id="WP_014814718.1">
    <property type="nucleotide sequence ID" value="NC_018027.1"/>
</dbReference>
<protein>
    <recommendedName>
        <fullName evidence="4">Secreted protein</fullName>
    </recommendedName>
</protein>
<dbReference type="KEGG" id="mcb:Mycch_1436"/>
<reference evidence="2 3" key="1">
    <citation type="submission" date="2012-06" db="EMBL/GenBank/DDBJ databases">
        <title>Complete sequence of chromosome of Mycobacterium chubuense NBB4.</title>
        <authorList>
            <consortium name="US DOE Joint Genome Institute"/>
            <person name="Lucas S."/>
            <person name="Han J."/>
            <person name="Lapidus A."/>
            <person name="Cheng J.-F."/>
            <person name="Goodwin L."/>
            <person name="Pitluck S."/>
            <person name="Peters L."/>
            <person name="Mikhailova N."/>
            <person name="Teshima H."/>
            <person name="Detter J.C."/>
            <person name="Han C."/>
            <person name="Tapia R."/>
            <person name="Land M."/>
            <person name="Hauser L."/>
            <person name="Kyrpides N."/>
            <person name="Ivanova N."/>
            <person name="Pagani I."/>
            <person name="Mattes T."/>
            <person name="Holmes A."/>
            <person name="Rutledge P."/>
            <person name="Paulsen I."/>
            <person name="Coleman N."/>
            <person name="Woyke T."/>
        </authorList>
    </citation>
    <scope>NUCLEOTIDE SEQUENCE [LARGE SCALE GENOMIC DNA]</scope>
    <source>
        <strain evidence="2 3">NBB4</strain>
    </source>
</reference>
<dbReference type="AlphaFoldDB" id="I4BG30"/>
<evidence type="ECO:0000256" key="1">
    <source>
        <dbReference type="SAM" id="SignalP"/>
    </source>
</evidence>
<name>I4BG30_MYCCN</name>
<feature type="chain" id="PRO_5039316019" description="Secreted protein" evidence="1">
    <location>
        <begin position="22"/>
        <end position="169"/>
    </location>
</feature>